<dbReference type="GO" id="GO:0046983">
    <property type="term" value="F:protein dimerization activity"/>
    <property type="evidence" value="ECO:0007669"/>
    <property type="project" value="InterPro"/>
</dbReference>
<dbReference type="InterPro" id="IPR056192">
    <property type="entry name" value="bHLH_NPAS4"/>
</dbReference>
<feature type="domain" description="PAS" evidence="7">
    <location>
        <begin position="95"/>
        <end position="151"/>
    </location>
</feature>
<keyword evidence="5" id="KW-0539">Nucleus</keyword>
<dbReference type="PROSITE" id="PS50112">
    <property type="entry name" value="PAS"/>
    <property type="match status" value="1"/>
</dbReference>
<dbReference type="CDD" id="cd19697">
    <property type="entry name" value="bHLH-PAS_NPAS4_PASD10"/>
    <property type="match status" value="1"/>
</dbReference>
<dbReference type="Proteomes" id="UP000218231">
    <property type="component" value="Unassembled WGS sequence"/>
</dbReference>
<evidence type="ECO:0000259" key="7">
    <source>
        <dbReference type="PROSITE" id="PS50112"/>
    </source>
</evidence>
<dbReference type="SUPFAM" id="SSF47459">
    <property type="entry name" value="HLH, helix-loop-helix DNA-binding domain"/>
    <property type="match status" value="1"/>
</dbReference>
<dbReference type="SMART" id="SM00091">
    <property type="entry name" value="PAS"/>
    <property type="match status" value="2"/>
</dbReference>
<gene>
    <name evidence="9" type="ORF">WR25_02923</name>
</gene>
<dbReference type="InterPro" id="IPR011598">
    <property type="entry name" value="bHLH_dom"/>
</dbReference>
<keyword evidence="3" id="KW-0238">DNA-binding</keyword>
<accession>A0A2A2JG18</accession>
<feature type="region of interest" description="Disordered" evidence="6">
    <location>
        <begin position="370"/>
        <end position="390"/>
    </location>
</feature>
<keyword evidence="10" id="KW-1185">Reference proteome</keyword>
<dbReference type="FunFam" id="3.30.450.20:FF:000081">
    <property type="entry name" value="Dysfusion, isoform B"/>
    <property type="match status" value="1"/>
</dbReference>
<dbReference type="PANTHER" id="PTHR23043">
    <property type="entry name" value="HYPOXIA-INDUCIBLE FACTOR 1 ALPHA"/>
    <property type="match status" value="1"/>
</dbReference>
<dbReference type="SUPFAM" id="SSF55785">
    <property type="entry name" value="PYP-like sensor domain (PAS domain)"/>
    <property type="match status" value="2"/>
</dbReference>
<feature type="domain" description="BHLH" evidence="8">
    <location>
        <begin position="16"/>
        <end position="69"/>
    </location>
</feature>
<evidence type="ECO:0000256" key="4">
    <source>
        <dbReference type="ARBA" id="ARBA00023163"/>
    </source>
</evidence>
<proteinExistence type="predicted"/>
<evidence type="ECO:0000313" key="9">
    <source>
        <dbReference type="EMBL" id="PAV60718.1"/>
    </source>
</evidence>
<evidence type="ECO:0000256" key="2">
    <source>
        <dbReference type="ARBA" id="ARBA00023015"/>
    </source>
</evidence>
<evidence type="ECO:0000313" key="10">
    <source>
        <dbReference type="Proteomes" id="UP000218231"/>
    </source>
</evidence>
<comment type="caution">
    <text evidence="9">The sequence shown here is derived from an EMBL/GenBank/DDBJ whole genome shotgun (WGS) entry which is preliminary data.</text>
</comment>
<keyword evidence="4" id="KW-0804">Transcription</keyword>
<organism evidence="9 10">
    <name type="scientific">Diploscapter pachys</name>
    <dbReference type="NCBI Taxonomy" id="2018661"/>
    <lineage>
        <taxon>Eukaryota</taxon>
        <taxon>Metazoa</taxon>
        <taxon>Ecdysozoa</taxon>
        <taxon>Nematoda</taxon>
        <taxon>Chromadorea</taxon>
        <taxon>Rhabditida</taxon>
        <taxon>Rhabditina</taxon>
        <taxon>Rhabditomorpha</taxon>
        <taxon>Rhabditoidea</taxon>
        <taxon>Rhabditidae</taxon>
        <taxon>Diploscapter</taxon>
    </lineage>
</organism>
<name>A0A2A2JG18_9BILA</name>
<dbReference type="Pfam" id="PF23183">
    <property type="entry name" value="bHLH_NPAS4"/>
    <property type="match status" value="1"/>
</dbReference>
<evidence type="ECO:0000256" key="6">
    <source>
        <dbReference type="SAM" id="MobiDB-lite"/>
    </source>
</evidence>
<dbReference type="GO" id="GO:0005634">
    <property type="term" value="C:nucleus"/>
    <property type="evidence" value="ECO:0007669"/>
    <property type="project" value="UniProtKB-SubCell"/>
</dbReference>
<comment type="subcellular location">
    <subcellularLocation>
        <location evidence="1">Nucleus</location>
    </subcellularLocation>
</comment>
<dbReference type="Pfam" id="PF14598">
    <property type="entry name" value="PAS_11"/>
    <property type="match status" value="1"/>
</dbReference>
<dbReference type="STRING" id="2018661.A0A2A2JG18"/>
<dbReference type="PROSITE" id="PS50888">
    <property type="entry name" value="BHLH"/>
    <property type="match status" value="1"/>
</dbReference>
<dbReference type="InterPro" id="IPR000014">
    <property type="entry name" value="PAS"/>
</dbReference>
<dbReference type="GO" id="GO:0000981">
    <property type="term" value="F:DNA-binding transcription factor activity, RNA polymerase II-specific"/>
    <property type="evidence" value="ECO:0007669"/>
    <property type="project" value="TreeGrafter"/>
</dbReference>
<evidence type="ECO:0008006" key="11">
    <source>
        <dbReference type="Google" id="ProtNLM"/>
    </source>
</evidence>
<feature type="compositionally biased region" description="Low complexity" evidence="6">
    <location>
        <begin position="511"/>
        <end position="526"/>
    </location>
</feature>
<sequence>MGGVLYLTKCEEYQECRIRSTRGASKQRRDQINIEIQRLRDLLPLSDSIKDRLFQLQVMSLGCIYIRKHRYQCHLIKSLYDICGPPTPKGIDVCKTLRGFMVMMTRQGKMLHVSENASEYLGHSVEEIMCQGDSIYDLVDPRDAAAVRAELASGPPPSGSFPDERVFICRLNLARTAKRQLQYHKFILLQGRYIESAEYYQSFINSPETAQPVFAAFCQPLINPENAETMANGNTNVFTSQHYLDMKFKELDSMCCEHLGVRPGQLEGTSWYQLLHPYHIQEVAYKHRLLCQEKEGSVLALIRLQNTAGEWIWLHTVFAIRGNFTHETQDGRRVRHVIHCYYQILSELEAATLQANAWIYTMRHTYPAAFSSQDSPESDDRPLSPASPYPSEPFVAPTCDPIFPTIKTEPPFMPLIHPQFLMSCNQIEVEIPMKPVLPAHLSLFTPESSSPESASSLNSLLLSHASFIAQQEAPPPAANSLLDKLLPAANTETTLPELKDELDEFFREVEQSPTSSSAASSSTQPQNPLPNNQPPDIKLIVGPFPPATIPPLLGLPSGSNPVAQSASLIHPPIGRHNSSPETELYKVFIELFNIENVSN</sequence>
<dbReference type="GO" id="GO:0010557">
    <property type="term" value="P:positive regulation of macromolecule biosynthetic process"/>
    <property type="evidence" value="ECO:0007669"/>
    <property type="project" value="UniProtKB-ARBA"/>
</dbReference>
<reference evidence="9 10" key="1">
    <citation type="journal article" date="2017" name="Curr. Biol.">
        <title>Genome architecture and evolution of a unichromosomal asexual nematode.</title>
        <authorList>
            <person name="Fradin H."/>
            <person name="Zegar C."/>
            <person name="Gutwein M."/>
            <person name="Lucas J."/>
            <person name="Kovtun M."/>
            <person name="Corcoran D."/>
            <person name="Baugh L.R."/>
            <person name="Kiontke K."/>
            <person name="Gunsalus K."/>
            <person name="Fitch D.H."/>
            <person name="Piano F."/>
        </authorList>
    </citation>
    <scope>NUCLEOTIDE SEQUENCE [LARGE SCALE GENOMIC DNA]</scope>
    <source>
        <strain evidence="9">PF1309</strain>
    </source>
</reference>
<dbReference type="EMBL" id="LIAE01010454">
    <property type="protein sequence ID" value="PAV60718.1"/>
    <property type="molecule type" value="Genomic_DNA"/>
</dbReference>
<dbReference type="OrthoDB" id="9978016at2759"/>
<protein>
    <recommendedName>
        <fullName evidence="11">BHLH domain-containing protein</fullName>
    </recommendedName>
</protein>
<keyword evidence="2" id="KW-0805">Transcription regulation</keyword>
<evidence type="ECO:0000256" key="1">
    <source>
        <dbReference type="ARBA" id="ARBA00004123"/>
    </source>
</evidence>
<dbReference type="AlphaFoldDB" id="A0A2A2JG18"/>
<dbReference type="CDD" id="cd00130">
    <property type="entry name" value="PAS"/>
    <property type="match status" value="2"/>
</dbReference>
<dbReference type="GO" id="GO:0000977">
    <property type="term" value="F:RNA polymerase II transcription regulatory region sequence-specific DNA binding"/>
    <property type="evidence" value="ECO:0007669"/>
    <property type="project" value="TreeGrafter"/>
</dbReference>
<evidence type="ECO:0000256" key="5">
    <source>
        <dbReference type="ARBA" id="ARBA00023242"/>
    </source>
</evidence>
<dbReference type="PANTHER" id="PTHR23043:SF39">
    <property type="entry name" value="DYSFUSION, ISOFORM D"/>
    <property type="match status" value="1"/>
</dbReference>
<dbReference type="InterPro" id="IPR036638">
    <property type="entry name" value="HLH_DNA-bd_sf"/>
</dbReference>
<evidence type="ECO:0000256" key="3">
    <source>
        <dbReference type="ARBA" id="ARBA00023125"/>
    </source>
</evidence>
<evidence type="ECO:0000259" key="8">
    <source>
        <dbReference type="PROSITE" id="PS50888"/>
    </source>
</evidence>
<dbReference type="InterPro" id="IPR035965">
    <property type="entry name" value="PAS-like_dom_sf"/>
</dbReference>
<dbReference type="Gene3D" id="3.30.450.20">
    <property type="entry name" value="PAS domain"/>
    <property type="match status" value="2"/>
</dbReference>
<feature type="region of interest" description="Disordered" evidence="6">
    <location>
        <begin position="507"/>
        <end position="541"/>
    </location>
</feature>